<accession>A0A558JBJ8</accession>
<dbReference type="EMBL" id="VNFE01000002">
    <property type="protein sequence ID" value="TVU91019.1"/>
    <property type="molecule type" value="Genomic_DNA"/>
</dbReference>
<gene>
    <name evidence="1" type="ORF">FQP89_08030</name>
</gene>
<proteinExistence type="predicted"/>
<organism evidence="1 2">
    <name type="scientific">Vreelandella titanicae</name>
    <dbReference type="NCBI Taxonomy" id="664683"/>
    <lineage>
        <taxon>Bacteria</taxon>
        <taxon>Pseudomonadati</taxon>
        <taxon>Pseudomonadota</taxon>
        <taxon>Gammaproteobacteria</taxon>
        <taxon>Oceanospirillales</taxon>
        <taxon>Halomonadaceae</taxon>
        <taxon>Vreelandella</taxon>
    </lineage>
</organism>
<dbReference type="RefSeq" id="WP_144810550.1">
    <property type="nucleotide sequence ID" value="NZ_VNFE01000002.1"/>
</dbReference>
<reference evidence="1 2" key="1">
    <citation type="submission" date="2019-07" db="EMBL/GenBank/DDBJ databases">
        <title>Diversity of Bacteria from Kongsfjorden, Arctic.</title>
        <authorList>
            <person name="Yu Y."/>
        </authorList>
    </citation>
    <scope>NUCLEOTIDE SEQUENCE [LARGE SCALE GENOMIC DNA]</scope>
    <source>
        <strain evidence="1 2">SM1922</strain>
    </source>
</reference>
<name>A0A558JBJ8_9GAMM</name>
<dbReference type="Proteomes" id="UP000317288">
    <property type="component" value="Unassembled WGS sequence"/>
</dbReference>
<protein>
    <submittedName>
        <fullName evidence="1">Uncharacterized protein</fullName>
    </submittedName>
</protein>
<sequence length="60" mass="7011">MSRLNKEEQDILDAFDAAELQRATDVNDRNARHQQYAEAMLKKDASILHKYVEGRLHEAR</sequence>
<dbReference type="AlphaFoldDB" id="A0A558JBJ8"/>
<evidence type="ECO:0000313" key="1">
    <source>
        <dbReference type="EMBL" id="TVU91019.1"/>
    </source>
</evidence>
<comment type="caution">
    <text evidence="1">The sequence shown here is derived from an EMBL/GenBank/DDBJ whole genome shotgun (WGS) entry which is preliminary data.</text>
</comment>
<evidence type="ECO:0000313" key="2">
    <source>
        <dbReference type="Proteomes" id="UP000317288"/>
    </source>
</evidence>